<evidence type="ECO:0000256" key="5">
    <source>
        <dbReference type="SAM" id="Phobius"/>
    </source>
</evidence>
<keyword evidence="8" id="KW-1185">Reference proteome</keyword>
<dbReference type="Pfam" id="PF06271">
    <property type="entry name" value="RDD"/>
    <property type="match status" value="1"/>
</dbReference>
<comment type="subcellular location">
    <subcellularLocation>
        <location evidence="1">Membrane</location>
        <topology evidence="1">Multi-pass membrane protein</topology>
    </subcellularLocation>
</comment>
<sequence>MAPRALTVDIHQDEVLTGEAIALDVQPLSYFQRALGAAIDAVAIIALLLSASAVSAWLTTGSIIDPAASPILAITVTVVVLVAIPTTVETLSGGRSLGKLVVGGRVVRSDGGASRFRQAFIRAFVGILEIWMTLGAVAALVGAFTPRSQRLGDLLAGTYCERTRARPVRDVLPEFPAALASWRQVADVARMPDRLARRVSQFVHQAERLDPGARRRLAHELGTEVSAYVSPVPPVDGETLLRAVAVLRREREVRALQIQNDRLEVLTAGDHEGVPQPPAS</sequence>
<keyword evidence="3 5" id="KW-1133">Transmembrane helix</keyword>
<name>A0ABP4TJW3_9MICO</name>
<keyword evidence="4 5" id="KW-0472">Membrane</keyword>
<proteinExistence type="predicted"/>
<evidence type="ECO:0000256" key="2">
    <source>
        <dbReference type="ARBA" id="ARBA00022692"/>
    </source>
</evidence>
<evidence type="ECO:0000256" key="4">
    <source>
        <dbReference type="ARBA" id="ARBA00023136"/>
    </source>
</evidence>
<comment type="caution">
    <text evidence="7">The sequence shown here is derived from an EMBL/GenBank/DDBJ whole genome shotgun (WGS) entry which is preliminary data.</text>
</comment>
<keyword evidence="2 5" id="KW-0812">Transmembrane</keyword>
<protein>
    <submittedName>
        <fullName evidence="7">RDD family protein</fullName>
    </submittedName>
</protein>
<evidence type="ECO:0000256" key="3">
    <source>
        <dbReference type="ARBA" id="ARBA00022989"/>
    </source>
</evidence>
<dbReference type="EMBL" id="BAAAPL010000001">
    <property type="protein sequence ID" value="GAA1689381.1"/>
    <property type="molecule type" value="Genomic_DNA"/>
</dbReference>
<dbReference type="PANTHER" id="PTHR38480:SF1">
    <property type="entry name" value="SLR0254 PROTEIN"/>
    <property type="match status" value="1"/>
</dbReference>
<dbReference type="Proteomes" id="UP001501690">
    <property type="component" value="Unassembled WGS sequence"/>
</dbReference>
<dbReference type="RefSeq" id="WP_344068194.1">
    <property type="nucleotide sequence ID" value="NZ_BAAAPL010000001.1"/>
</dbReference>
<evidence type="ECO:0000256" key="1">
    <source>
        <dbReference type="ARBA" id="ARBA00004141"/>
    </source>
</evidence>
<reference evidence="8" key="1">
    <citation type="journal article" date="2019" name="Int. J. Syst. Evol. Microbiol.">
        <title>The Global Catalogue of Microorganisms (GCM) 10K type strain sequencing project: providing services to taxonomists for standard genome sequencing and annotation.</title>
        <authorList>
            <consortium name="The Broad Institute Genomics Platform"/>
            <consortium name="The Broad Institute Genome Sequencing Center for Infectious Disease"/>
            <person name="Wu L."/>
            <person name="Ma J."/>
        </authorList>
    </citation>
    <scope>NUCLEOTIDE SEQUENCE [LARGE SCALE GENOMIC DNA]</scope>
    <source>
        <strain evidence="8">JCM 15577</strain>
    </source>
</reference>
<feature type="transmembrane region" description="Helical" evidence="5">
    <location>
        <begin position="34"/>
        <end position="58"/>
    </location>
</feature>
<feature type="domain" description="RDD" evidence="6">
    <location>
        <begin position="31"/>
        <end position="157"/>
    </location>
</feature>
<evidence type="ECO:0000259" key="6">
    <source>
        <dbReference type="Pfam" id="PF06271"/>
    </source>
</evidence>
<organism evidence="7 8">
    <name type="scientific">Microbacterium sediminicola</name>
    <dbReference type="NCBI Taxonomy" id="415210"/>
    <lineage>
        <taxon>Bacteria</taxon>
        <taxon>Bacillati</taxon>
        <taxon>Actinomycetota</taxon>
        <taxon>Actinomycetes</taxon>
        <taxon>Micrococcales</taxon>
        <taxon>Microbacteriaceae</taxon>
        <taxon>Microbacterium</taxon>
    </lineage>
</organism>
<feature type="transmembrane region" description="Helical" evidence="5">
    <location>
        <begin position="119"/>
        <end position="144"/>
    </location>
</feature>
<dbReference type="InterPro" id="IPR010432">
    <property type="entry name" value="RDD"/>
</dbReference>
<feature type="transmembrane region" description="Helical" evidence="5">
    <location>
        <begin position="70"/>
        <end position="88"/>
    </location>
</feature>
<evidence type="ECO:0000313" key="8">
    <source>
        <dbReference type="Proteomes" id="UP001501690"/>
    </source>
</evidence>
<dbReference type="PANTHER" id="PTHR38480">
    <property type="entry name" value="SLR0254 PROTEIN"/>
    <property type="match status" value="1"/>
</dbReference>
<gene>
    <name evidence="7" type="ORF">GCM10009808_02830</name>
</gene>
<accession>A0ABP4TJW3</accession>
<evidence type="ECO:0000313" key="7">
    <source>
        <dbReference type="EMBL" id="GAA1689381.1"/>
    </source>
</evidence>